<proteinExistence type="predicted"/>
<dbReference type="EMBL" id="BARU01037019">
    <property type="protein sequence ID" value="GAH83566.1"/>
    <property type="molecule type" value="Genomic_DNA"/>
</dbReference>
<accession>X1IMC6</accession>
<reference evidence="1" key="1">
    <citation type="journal article" date="2014" name="Front. Microbiol.">
        <title>High frequency of phylogenetically diverse reductive dehalogenase-homologous genes in deep subseafloor sedimentary metagenomes.</title>
        <authorList>
            <person name="Kawai M."/>
            <person name="Futagami T."/>
            <person name="Toyoda A."/>
            <person name="Takaki Y."/>
            <person name="Nishi S."/>
            <person name="Hori S."/>
            <person name="Arai W."/>
            <person name="Tsubouchi T."/>
            <person name="Morono Y."/>
            <person name="Uchiyama I."/>
            <person name="Ito T."/>
            <person name="Fujiyama A."/>
            <person name="Inagaki F."/>
            <person name="Takami H."/>
        </authorList>
    </citation>
    <scope>NUCLEOTIDE SEQUENCE</scope>
    <source>
        <strain evidence="1">Expedition CK06-06</strain>
    </source>
</reference>
<evidence type="ECO:0000313" key="1">
    <source>
        <dbReference type="EMBL" id="GAH83566.1"/>
    </source>
</evidence>
<sequence>MYIALLKKDIYMIYWAKAPAFMEADGIAKEQVL</sequence>
<protein>
    <submittedName>
        <fullName evidence="1">Uncharacterized protein</fullName>
    </submittedName>
</protein>
<organism evidence="1">
    <name type="scientific">marine sediment metagenome</name>
    <dbReference type="NCBI Taxonomy" id="412755"/>
    <lineage>
        <taxon>unclassified sequences</taxon>
        <taxon>metagenomes</taxon>
        <taxon>ecological metagenomes</taxon>
    </lineage>
</organism>
<gene>
    <name evidence="1" type="ORF">S03H2_57734</name>
</gene>
<feature type="non-terminal residue" evidence="1">
    <location>
        <position position="33"/>
    </location>
</feature>
<dbReference type="AlphaFoldDB" id="X1IMC6"/>
<comment type="caution">
    <text evidence="1">The sequence shown here is derived from an EMBL/GenBank/DDBJ whole genome shotgun (WGS) entry which is preliminary data.</text>
</comment>
<name>X1IMC6_9ZZZZ</name>